<feature type="transmembrane region" description="Helical" evidence="8">
    <location>
        <begin position="240"/>
        <end position="259"/>
    </location>
</feature>
<dbReference type="EMBL" id="CP000916">
    <property type="protein sequence ID" value="ACM22419.1"/>
    <property type="molecule type" value="Genomic_DNA"/>
</dbReference>
<keyword evidence="11" id="KW-1185">Reference proteome</keyword>
<sequence>MKRFSIWKMALRLALKVIIVALILILMIGPLVGIVLWSFARRWYWPSPIPQEFTLKFWLEVFEQGRVLDSLVLSVTVALITVAFSLALALPAAYGFARYKLPMERVLLILFLMPQAFPQLPVFINLASIFGRIGLRGNMWGIILAHTMASLVFSLWIITATFKSIPLELEQAAQNLGASRFKVFWTITFPLAIPGLIAGSIFVFLWSMGEFTAAFFIGAPFIQTAPVLMYTASMGYNMQIASVISIILIVPSLLFMILIERYLKAEYISGLGG</sequence>
<accession>B9KBM3</accession>
<organism evidence="10 11">
    <name type="scientific">Thermotoga neapolitana (strain ATCC 49049 / DSM 4359 / NBRC 107923 / NS-E)</name>
    <dbReference type="NCBI Taxonomy" id="309803"/>
    <lineage>
        <taxon>Bacteria</taxon>
        <taxon>Thermotogati</taxon>
        <taxon>Thermotogota</taxon>
        <taxon>Thermotogae</taxon>
        <taxon>Thermotogales</taxon>
        <taxon>Thermotogaceae</taxon>
        <taxon>Thermotoga</taxon>
    </lineage>
</organism>
<keyword evidence="3" id="KW-1003">Cell membrane</keyword>
<evidence type="ECO:0000256" key="3">
    <source>
        <dbReference type="ARBA" id="ARBA00022475"/>
    </source>
</evidence>
<name>B9KBM3_THENN</name>
<protein>
    <submittedName>
        <fullName evidence="10">Binding-protein-dependent transport systems inner membrane component</fullName>
    </submittedName>
</protein>
<evidence type="ECO:0000256" key="7">
    <source>
        <dbReference type="ARBA" id="ARBA00023136"/>
    </source>
</evidence>
<evidence type="ECO:0000256" key="4">
    <source>
        <dbReference type="ARBA" id="ARBA00022519"/>
    </source>
</evidence>
<evidence type="ECO:0000256" key="2">
    <source>
        <dbReference type="ARBA" id="ARBA00022448"/>
    </source>
</evidence>
<feature type="transmembrane region" description="Helical" evidence="8">
    <location>
        <begin position="183"/>
        <end position="207"/>
    </location>
</feature>
<keyword evidence="7 8" id="KW-0472">Membrane</keyword>
<evidence type="ECO:0000313" key="11">
    <source>
        <dbReference type="Proteomes" id="UP000000445"/>
    </source>
</evidence>
<feature type="transmembrane region" description="Helical" evidence="8">
    <location>
        <begin position="71"/>
        <end position="94"/>
    </location>
</feature>
<feature type="transmembrane region" description="Helical" evidence="8">
    <location>
        <begin position="139"/>
        <end position="162"/>
    </location>
</feature>
<comment type="similarity">
    <text evidence="8">Belongs to the binding-protein-dependent transport system permease family.</text>
</comment>
<comment type="subcellular location">
    <subcellularLocation>
        <location evidence="1">Cell inner membrane</location>
        <topology evidence="1">Multi-pass membrane protein</topology>
    </subcellularLocation>
    <subcellularLocation>
        <location evidence="8">Cell membrane</location>
        <topology evidence="8">Multi-pass membrane protein</topology>
    </subcellularLocation>
</comment>
<keyword evidence="2 8" id="KW-0813">Transport</keyword>
<keyword evidence="6 8" id="KW-1133">Transmembrane helix</keyword>
<evidence type="ECO:0000256" key="6">
    <source>
        <dbReference type="ARBA" id="ARBA00022989"/>
    </source>
</evidence>
<dbReference type="CDD" id="cd06261">
    <property type="entry name" value="TM_PBP2"/>
    <property type="match status" value="1"/>
</dbReference>
<dbReference type="Pfam" id="PF00528">
    <property type="entry name" value="BPD_transp_1"/>
    <property type="match status" value="1"/>
</dbReference>
<dbReference type="HOGENOM" id="CLU_016047_3_1_0"/>
<evidence type="ECO:0000259" key="9">
    <source>
        <dbReference type="PROSITE" id="PS50928"/>
    </source>
</evidence>
<dbReference type="STRING" id="309803.CTN_0243"/>
<feature type="transmembrane region" description="Helical" evidence="8">
    <location>
        <begin position="12"/>
        <end position="40"/>
    </location>
</feature>
<dbReference type="GO" id="GO:0055085">
    <property type="term" value="P:transmembrane transport"/>
    <property type="evidence" value="ECO:0007669"/>
    <property type="project" value="InterPro"/>
</dbReference>
<dbReference type="RefSeq" id="WP_015918751.1">
    <property type="nucleotide sequence ID" value="NC_011978.1"/>
</dbReference>
<dbReference type="Proteomes" id="UP000000445">
    <property type="component" value="Chromosome"/>
</dbReference>
<dbReference type="Gene3D" id="1.10.3720.10">
    <property type="entry name" value="MetI-like"/>
    <property type="match status" value="1"/>
</dbReference>
<dbReference type="InterPro" id="IPR000515">
    <property type="entry name" value="MetI-like"/>
</dbReference>
<keyword evidence="5 8" id="KW-0812">Transmembrane</keyword>
<feature type="transmembrane region" description="Helical" evidence="8">
    <location>
        <begin position="106"/>
        <end position="127"/>
    </location>
</feature>
<feature type="domain" description="ABC transmembrane type-1" evidence="9">
    <location>
        <begin position="71"/>
        <end position="259"/>
    </location>
</feature>
<dbReference type="AlphaFoldDB" id="B9KBM3"/>
<dbReference type="PANTHER" id="PTHR43357">
    <property type="entry name" value="INNER MEMBRANE ABC TRANSPORTER PERMEASE PROTEIN YDCV"/>
    <property type="match status" value="1"/>
</dbReference>
<dbReference type="PANTHER" id="PTHR43357:SF4">
    <property type="entry name" value="INNER MEMBRANE ABC TRANSPORTER PERMEASE PROTEIN YDCV"/>
    <property type="match status" value="1"/>
</dbReference>
<feature type="transmembrane region" description="Helical" evidence="8">
    <location>
        <begin position="213"/>
        <end position="233"/>
    </location>
</feature>
<evidence type="ECO:0000256" key="1">
    <source>
        <dbReference type="ARBA" id="ARBA00004429"/>
    </source>
</evidence>
<reference evidence="10 11" key="1">
    <citation type="journal article" date="2009" name="Biosci. Biotechnol. Biochem.">
        <title>WeGAS: a web-based microbial genome annotation system.</title>
        <authorList>
            <person name="Lee D."/>
            <person name="Seo H."/>
            <person name="Park C."/>
            <person name="Park K."/>
        </authorList>
    </citation>
    <scope>NUCLEOTIDE SEQUENCE [LARGE SCALE GENOMIC DNA]</scope>
    <source>
        <strain evidence="11">ATCC 49049 / DSM 4359 / NBRC 107923 / NS-E</strain>
    </source>
</reference>
<proteinExistence type="inferred from homology"/>
<evidence type="ECO:0000313" key="10">
    <source>
        <dbReference type="EMBL" id="ACM22419.1"/>
    </source>
</evidence>
<dbReference type="GO" id="GO:0005886">
    <property type="term" value="C:plasma membrane"/>
    <property type="evidence" value="ECO:0007669"/>
    <property type="project" value="UniProtKB-SubCell"/>
</dbReference>
<evidence type="ECO:0000256" key="5">
    <source>
        <dbReference type="ARBA" id="ARBA00022692"/>
    </source>
</evidence>
<dbReference type="KEGG" id="tna:CTN_0243"/>
<gene>
    <name evidence="10" type="ordered locus">CTN_0243</name>
</gene>
<dbReference type="InterPro" id="IPR035906">
    <property type="entry name" value="MetI-like_sf"/>
</dbReference>
<dbReference type="eggNOG" id="COG1177">
    <property type="taxonomic scope" value="Bacteria"/>
</dbReference>
<keyword evidence="4" id="KW-0997">Cell inner membrane</keyword>
<evidence type="ECO:0000256" key="8">
    <source>
        <dbReference type="RuleBase" id="RU363032"/>
    </source>
</evidence>
<dbReference type="PROSITE" id="PS50928">
    <property type="entry name" value="ABC_TM1"/>
    <property type="match status" value="1"/>
</dbReference>
<dbReference type="SUPFAM" id="SSF161098">
    <property type="entry name" value="MetI-like"/>
    <property type="match status" value="1"/>
</dbReference>